<keyword evidence="2" id="KW-0472">Membrane</keyword>
<proteinExistence type="predicted"/>
<evidence type="ECO:0000256" key="1">
    <source>
        <dbReference type="SAM" id="MobiDB-lite"/>
    </source>
</evidence>
<sequence>MNLKSAVKLLPGNNQYLKTDVPLNGILSTGRSSGRGFARFVKQYPVLGAIISIILLLVGILSCLKKCGCCDEPEKEQMNAVVHQDATYPTQNSDPEAQNLNTFPTQNADPEAQNRNTIHE</sequence>
<dbReference type="GeneID" id="125777296"/>
<organism evidence="3 4">
    <name type="scientific">Bactrocera dorsalis</name>
    <name type="common">Oriental fruit fly</name>
    <name type="synonym">Dacus dorsalis</name>
    <dbReference type="NCBI Taxonomy" id="27457"/>
    <lineage>
        <taxon>Eukaryota</taxon>
        <taxon>Metazoa</taxon>
        <taxon>Ecdysozoa</taxon>
        <taxon>Arthropoda</taxon>
        <taxon>Hexapoda</taxon>
        <taxon>Insecta</taxon>
        <taxon>Pterygota</taxon>
        <taxon>Neoptera</taxon>
        <taxon>Endopterygota</taxon>
        <taxon>Diptera</taxon>
        <taxon>Brachycera</taxon>
        <taxon>Muscomorpha</taxon>
        <taxon>Tephritoidea</taxon>
        <taxon>Tephritidae</taxon>
        <taxon>Bactrocera</taxon>
        <taxon>Bactrocera</taxon>
    </lineage>
</organism>
<accession>A0ABM3JER2</accession>
<evidence type="ECO:0000313" key="4">
    <source>
        <dbReference type="RefSeq" id="XP_049307693.1"/>
    </source>
</evidence>
<keyword evidence="3" id="KW-1185">Reference proteome</keyword>
<name>A0ABM3JER2_BACDO</name>
<keyword evidence="2" id="KW-0812">Transmembrane</keyword>
<evidence type="ECO:0000256" key="2">
    <source>
        <dbReference type="SAM" id="Phobius"/>
    </source>
</evidence>
<feature type="transmembrane region" description="Helical" evidence="2">
    <location>
        <begin position="44"/>
        <end position="62"/>
    </location>
</feature>
<keyword evidence="2" id="KW-1133">Transmembrane helix</keyword>
<protein>
    <submittedName>
        <fullName evidence="4">Uncharacterized protein LOC125777296</fullName>
    </submittedName>
</protein>
<dbReference type="RefSeq" id="XP_049307693.1">
    <property type="nucleotide sequence ID" value="XM_049451736.1"/>
</dbReference>
<gene>
    <name evidence="4" type="primary">LOC125777296</name>
</gene>
<feature type="region of interest" description="Disordered" evidence="1">
    <location>
        <begin position="83"/>
        <end position="120"/>
    </location>
</feature>
<feature type="compositionally biased region" description="Polar residues" evidence="1">
    <location>
        <begin position="87"/>
        <end position="120"/>
    </location>
</feature>
<dbReference type="Proteomes" id="UP001652620">
    <property type="component" value="Chromosome 3"/>
</dbReference>
<evidence type="ECO:0000313" key="3">
    <source>
        <dbReference type="Proteomes" id="UP001652620"/>
    </source>
</evidence>
<reference evidence="4" key="1">
    <citation type="submission" date="2025-08" db="UniProtKB">
        <authorList>
            <consortium name="RefSeq"/>
        </authorList>
    </citation>
    <scope>IDENTIFICATION</scope>
    <source>
        <tissue evidence="4">Adult</tissue>
    </source>
</reference>